<proteinExistence type="inferred from homology"/>
<dbReference type="InterPro" id="IPR007867">
    <property type="entry name" value="GMC_OxRtase_C"/>
</dbReference>
<dbReference type="PIRSF" id="PIRSF000137">
    <property type="entry name" value="Alcohol_oxidase"/>
    <property type="match status" value="1"/>
</dbReference>
<gene>
    <name evidence="8" type="ORF">WA026_009978</name>
</gene>
<evidence type="ECO:0000313" key="9">
    <source>
        <dbReference type="Proteomes" id="UP001431783"/>
    </source>
</evidence>
<dbReference type="SUPFAM" id="SSF51905">
    <property type="entry name" value="FAD/NAD(P)-binding domain"/>
    <property type="match status" value="1"/>
</dbReference>
<evidence type="ECO:0000256" key="1">
    <source>
        <dbReference type="ARBA" id="ARBA00010790"/>
    </source>
</evidence>
<dbReference type="AlphaFoldDB" id="A0AAW1TV32"/>
<feature type="binding site" evidence="3">
    <location>
        <begin position="146"/>
        <end position="149"/>
    </location>
    <ligand>
        <name>FAD</name>
        <dbReference type="ChEBI" id="CHEBI:57692"/>
    </ligand>
</feature>
<feature type="binding site" evidence="3">
    <location>
        <position position="275"/>
    </location>
    <ligand>
        <name>FAD</name>
        <dbReference type="ChEBI" id="CHEBI:57692"/>
    </ligand>
</feature>
<dbReference type="PROSITE" id="PS00624">
    <property type="entry name" value="GMC_OXRED_2"/>
    <property type="match status" value="1"/>
</dbReference>
<dbReference type="InterPro" id="IPR000172">
    <property type="entry name" value="GMC_OxRdtase_N"/>
</dbReference>
<keyword evidence="9" id="KW-1185">Reference proteome</keyword>
<keyword evidence="5" id="KW-0732">Signal</keyword>
<dbReference type="Pfam" id="PF05199">
    <property type="entry name" value="GMC_oxred_C"/>
    <property type="match status" value="1"/>
</dbReference>
<comment type="similarity">
    <text evidence="1 4">Belongs to the GMC oxidoreductase family.</text>
</comment>
<dbReference type="PANTHER" id="PTHR11552">
    <property type="entry name" value="GLUCOSE-METHANOL-CHOLINE GMC OXIDOREDUCTASE"/>
    <property type="match status" value="1"/>
</dbReference>
<dbReference type="Gene3D" id="3.50.50.60">
    <property type="entry name" value="FAD/NAD(P)-binding domain"/>
    <property type="match status" value="1"/>
</dbReference>
<feature type="domain" description="Glucose-methanol-choline oxidoreductase N-terminal" evidence="6">
    <location>
        <begin position="136"/>
        <end position="159"/>
    </location>
</feature>
<feature type="binding site" evidence="3">
    <location>
        <position position="392"/>
    </location>
    <ligand>
        <name>substrate</name>
    </ligand>
</feature>
<evidence type="ECO:0000256" key="2">
    <source>
        <dbReference type="PIRSR" id="PIRSR000137-1"/>
    </source>
</evidence>
<dbReference type="Gene3D" id="3.30.560.10">
    <property type="entry name" value="Glucose Oxidase, domain 3"/>
    <property type="match status" value="1"/>
</dbReference>
<dbReference type="SUPFAM" id="SSF54373">
    <property type="entry name" value="FAD-linked reductases, C-terminal domain"/>
    <property type="match status" value="1"/>
</dbReference>
<name>A0AAW1TV32_9CUCU</name>
<feature type="binding site" evidence="3">
    <location>
        <position position="142"/>
    </location>
    <ligand>
        <name>FAD</name>
        <dbReference type="ChEBI" id="CHEBI:57692"/>
    </ligand>
</feature>
<evidence type="ECO:0000256" key="5">
    <source>
        <dbReference type="SAM" id="SignalP"/>
    </source>
</evidence>
<organism evidence="8 9">
    <name type="scientific">Henosepilachna vigintioctopunctata</name>
    <dbReference type="NCBI Taxonomy" id="420089"/>
    <lineage>
        <taxon>Eukaryota</taxon>
        <taxon>Metazoa</taxon>
        <taxon>Ecdysozoa</taxon>
        <taxon>Arthropoda</taxon>
        <taxon>Hexapoda</taxon>
        <taxon>Insecta</taxon>
        <taxon>Pterygota</taxon>
        <taxon>Neoptera</taxon>
        <taxon>Endopterygota</taxon>
        <taxon>Coleoptera</taxon>
        <taxon>Polyphaga</taxon>
        <taxon>Cucujiformia</taxon>
        <taxon>Coccinelloidea</taxon>
        <taxon>Coccinellidae</taxon>
        <taxon>Epilachninae</taxon>
        <taxon>Epilachnini</taxon>
        <taxon>Henosepilachna</taxon>
    </lineage>
</organism>
<feature type="signal peptide" evidence="5">
    <location>
        <begin position="1"/>
        <end position="16"/>
    </location>
</feature>
<reference evidence="8 9" key="1">
    <citation type="submission" date="2023-03" db="EMBL/GenBank/DDBJ databases">
        <title>Genome insight into feeding habits of ladybird beetles.</title>
        <authorList>
            <person name="Li H.-S."/>
            <person name="Huang Y.-H."/>
            <person name="Pang H."/>
        </authorList>
    </citation>
    <scope>NUCLEOTIDE SEQUENCE [LARGE SCALE GENOMIC DNA]</scope>
    <source>
        <strain evidence="8">SYSU_2023b</strain>
        <tissue evidence="8">Whole body</tissue>
    </source>
</reference>
<keyword evidence="4" id="KW-0285">Flavoprotein</keyword>
<comment type="cofactor">
    <cofactor evidence="3">
        <name>FAD</name>
        <dbReference type="ChEBI" id="CHEBI:57692"/>
    </cofactor>
</comment>
<comment type="caution">
    <text evidence="8">The sequence shown here is derived from an EMBL/GenBank/DDBJ whole genome shotgun (WGS) entry which is preliminary data.</text>
</comment>
<dbReference type="InterPro" id="IPR036188">
    <property type="entry name" value="FAD/NAD-bd_sf"/>
</dbReference>
<feature type="active site" description="Proton acceptor" evidence="2">
    <location>
        <position position="585"/>
    </location>
</feature>
<sequence>MLRPLLFILFLSHSICIDDVNQLKAKYLEELIETEVKKAQNYKVRSDNKDLLGDVENSDQIQGGGSAGSVVASRLSEIINWKILLLEAGDINDDFTDIPYVFDAAALSDRNWGYLTVPQKNGCFGRKNRQCPYIRGKILGGTGSINGLVYSRGIKRDFDKWAEAGNPGWSWDDVLPYFKRIENFESKSINFTYRGFKGPLNTAYVKPNSRHQKAFIQANEEIGIPYIQDYNAEKVSGVSNIQHNIQNGRRVSGANNYVIPSWNRFNFNVTLKAFVTKILINKETKTAYGVEFVKENKKFRAHAKLEVIVSAGSVNSPQLLMLSGVGPKSELQKHNIEVIHDLPVGEYMKDHIGFLGFYFKSNNSDPILSNAQLVKEFLEGEGLYTSPSHYRCISYYNVRNKSSPNPNIEIAFAPPHPIKSTLPQFVNYNDEIKEFIGNINQSTYWNLQLFLLHPKSSGFLRLKSSSPKDFPLIDTRVFEDQDDLEDMYRGIEVALKLLETSVGKYFNLTLDLNIPSCSHEKYKSKAFWYCVLRQIALPAYHLSSTTKMGPRNDPLAVVNSKLKVYGIKNLRVVDVGIVPSTVTGHINAQAFLIGEKGADLIKLDHLKIY</sequence>
<evidence type="ECO:0000259" key="7">
    <source>
        <dbReference type="PROSITE" id="PS00624"/>
    </source>
</evidence>
<evidence type="ECO:0000256" key="4">
    <source>
        <dbReference type="RuleBase" id="RU003968"/>
    </source>
</evidence>
<accession>A0AAW1TV32</accession>
<dbReference type="GO" id="GO:0016614">
    <property type="term" value="F:oxidoreductase activity, acting on CH-OH group of donors"/>
    <property type="evidence" value="ECO:0007669"/>
    <property type="project" value="InterPro"/>
</dbReference>
<dbReference type="Proteomes" id="UP001431783">
    <property type="component" value="Unassembled WGS sequence"/>
</dbReference>
<dbReference type="EMBL" id="JARQZJ010000004">
    <property type="protein sequence ID" value="KAK9871019.1"/>
    <property type="molecule type" value="Genomic_DNA"/>
</dbReference>
<evidence type="ECO:0000313" key="8">
    <source>
        <dbReference type="EMBL" id="KAK9871019.1"/>
    </source>
</evidence>
<dbReference type="InterPro" id="IPR012132">
    <property type="entry name" value="GMC_OxRdtase"/>
</dbReference>
<feature type="domain" description="Glucose-methanol-choline oxidoreductase N-terminal" evidence="7">
    <location>
        <begin position="312"/>
        <end position="326"/>
    </location>
</feature>
<evidence type="ECO:0000256" key="3">
    <source>
        <dbReference type="PIRSR" id="PIRSR000137-2"/>
    </source>
</evidence>
<protein>
    <recommendedName>
        <fullName evidence="6 7">Glucose-methanol-choline oxidoreductase N-terminal domain-containing protein</fullName>
    </recommendedName>
</protein>
<dbReference type="Pfam" id="PF00732">
    <property type="entry name" value="GMC_oxred_N"/>
    <property type="match status" value="1"/>
</dbReference>
<evidence type="ECO:0000259" key="6">
    <source>
        <dbReference type="PROSITE" id="PS00623"/>
    </source>
</evidence>
<keyword evidence="3 4" id="KW-0274">FAD</keyword>
<dbReference type="PANTHER" id="PTHR11552:SF158">
    <property type="entry name" value="GH23626P-RELATED"/>
    <property type="match status" value="1"/>
</dbReference>
<feature type="chain" id="PRO_5043497793" description="Glucose-methanol-choline oxidoreductase N-terminal domain-containing protein" evidence="5">
    <location>
        <begin position="17"/>
        <end position="609"/>
    </location>
</feature>
<feature type="active site" description="Proton donor" evidence="2">
    <location>
        <position position="541"/>
    </location>
</feature>
<dbReference type="GO" id="GO:0050660">
    <property type="term" value="F:flavin adenine dinucleotide binding"/>
    <property type="evidence" value="ECO:0007669"/>
    <property type="project" value="InterPro"/>
</dbReference>
<dbReference type="PROSITE" id="PS00623">
    <property type="entry name" value="GMC_OXRED_1"/>
    <property type="match status" value="1"/>
</dbReference>